<feature type="region of interest" description="Disordered" evidence="1">
    <location>
        <begin position="296"/>
        <end position="336"/>
    </location>
</feature>
<name>A0A127ZKJ8_9BASI</name>
<feature type="compositionally biased region" description="Low complexity" evidence="1">
    <location>
        <begin position="10"/>
        <end position="31"/>
    </location>
</feature>
<accession>A0A127ZKJ8</accession>
<evidence type="ECO:0000256" key="1">
    <source>
        <dbReference type="SAM" id="MobiDB-lite"/>
    </source>
</evidence>
<sequence length="629" mass="67602">MDKSSANGGPSSYAIASASASTPTSSAVTPPSTEPNVVPNDAAASEQLQLEDLPRGVTLKEATNPASIYNNTKVSLELPLITASKRIPSPPAQSAPLPPFLLHCTLFASYDINAPHPVPFRQVDCPATHTCGQPSATSKNKVSQSVSKLRKRLGVQLPVAYLGSVGFNPSSVASSSPYAGLAAYLAHPQPRNGAEMAARSGNVSRYRRVSLFQAQAKELTGIVSRPLVERVLSAMYAGQGIYDRMAVFPAEAVLRYSNRPLAALEEGDAAAAAGGDNGGEQKTGWLAKFKSKAKGKVSSNADGKTDDATGSHPIKQVKSAESVRRVATRNDDESPTEVRSVKAAMVFATLDLLAPPPRLLETGGPYPIEMNKASDADLATSARLISEFDRGTDDERFQKFLFAPTAADEQLRADMLRNLERRGAIWVEAGRLITPSSRNPNPEERARFLVKGLFPERFVYRCKYYRGCKFEPMPSDLDPKEVKKFGSPLIVHLVPERTGNEGIDLGDYLTSQPTTTTMSAAAAAAAEEGDRARLDWEFDDEDNITFNDSSVEANVETAAAAPPPDYTSTQKELLKGYGIESQRAKALIEAEQDSFHGWSIGVTEEPFKNGNWMESIGTGSALWFAASGI</sequence>
<reference evidence="2" key="1">
    <citation type="submission" date="2014-06" db="EMBL/GenBank/DDBJ databases">
        <authorList>
            <person name="Ju J."/>
            <person name="Zhang J."/>
        </authorList>
    </citation>
    <scope>NUCLEOTIDE SEQUENCE</scope>
    <source>
        <strain evidence="2">SscI8</strain>
    </source>
</reference>
<feature type="compositionally biased region" description="Basic and acidic residues" evidence="1">
    <location>
        <begin position="321"/>
        <end position="332"/>
    </location>
</feature>
<gene>
    <name evidence="2" type="ORF">SPSC_06230</name>
</gene>
<proteinExistence type="predicted"/>
<feature type="region of interest" description="Disordered" evidence="1">
    <location>
        <begin position="1"/>
        <end position="42"/>
    </location>
</feature>
<organism evidence="2">
    <name type="scientific">Sporisorium scitamineum</name>
    <dbReference type="NCBI Taxonomy" id="49012"/>
    <lineage>
        <taxon>Eukaryota</taxon>
        <taxon>Fungi</taxon>
        <taxon>Dikarya</taxon>
        <taxon>Basidiomycota</taxon>
        <taxon>Ustilaginomycotina</taxon>
        <taxon>Ustilaginomycetes</taxon>
        <taxon>Ustilaginales</taxon>
        <taxon>Ustilaginaceae</taxon>
        <taxon>Sporisorium</taxon>
    </lineage>
</organism>
<dbReference type="OrthoDB" id="3338589at2759"/>
<protein>
    <submittedName>
        <fullName evidence="2">Uncharacterized protein</fullName>
    </submittedName>
</protein>
<dbReference type="EMBL" id="LK056692">
    <property type="protein sequence ID" value="CDU26063.1"/>
    <property type="molecule type" value="Genomic_DNA"/>
</dbReference>
<dbReference type="AlphaFoldDB" id="A0A127ZKJ8"/>
<evidence type="ECO:0000313" key="2">
    <source>
        <dbReference type="EMBL" id="CDU26063.1"/>
    </source>
</evidence>